<dbReference type="InterPro" id="IPR047124">
    <property type="entry name" value="HI_0220.2"/>
</dbReference>
<accession>A0ABP3CKV1</accession>
<dbReference type="Proteomes" id="UP001501221">
    <property type="component" value="Unassembled WGS sequence"/>
</dbReference>
<dbReference type="Gene3D" id="3.40.470.10">
    <property type="entry name" value="Uracil-DNA glycosylase-like domain"/>
    <property type="match status" value="1"/>
</dbReference>
<dbReference type="Pfam" id="PF03167">
    <property type="entry name" value="UDG"/>
    <property type="match status" value="1"/>
</dbReference>
<evidence type="ECO:0000313" key="3">
    <source>
        <dbReference type="Proteomes" id="UP001501221"/>
    </source>
</evidence>
<organism evidence="2 3">
    <name type="scientific">Kangiella japonica</name>
    <dbReference type="NCBI Taxonomy" id="647384"/>
    <lineage>
        <taxon>Bacteria</taxon>
        <taxon>Pseudomonadati</taxon>
        <taxon>Pseudomonadota</taxon>
        <taxon>Gammaproteobacteria</taxon>
        <taxon>Kangiellales</taxon>
        <taxon>Kangiellaceae</taxon>
        <taxon>Kangiella</taxon>
    </lineage>
</organism>
<reference evidence="3" key="1">
    <citation type="journal article" date="2019" name="Int. J. Syst. Evol. Microbiol.">
        <title>The Global Catalogue of Microorganisms (GCM) 10K type strain sequencing project: providing services to taxonomists for standard genome sequencing and annotation.</title>
        <authorList>
            <consortium name="The Broad Institute Genomics Platform"/>
            <consortium name="The Broad Institute Genome Sequencing Center for Infectious Disease"/>
            <person name="Wu L."/>
            <person name="Ma J."/>
        </authorList>
    </citation>
    <scope>NUCLEOTIDE SEQUENCE [LARGE SCALE GENOMIC DNA]</scope>
    <source>
        <strain evidence="3">JCM 16211</strain>
    </source>
</reference>
<evidence type="ECO:0000313" key="2">
    <source>
        <dbReference type="EMBL" id="GAA0208823.1"/>
    </source>
</evidence>
<feature type="domain" description="Uracil-DNA glycosylase-like" evidence="1">
    <location>
        <begin position="27"/>
        <end position="207"/>
    </location>
</feature>
<proteinExistence type="predicted"/>
<dbReference type="SMART" id="SM00986">
    <property type="entry name" value="UDG"/>
    <property type="match status" value="1"/>
</dbReference>
<name>A0ABP3CKV1_9GAMM</name>
<dbReference type="PANTHER" id="PTHR42160">
    <property type="entry name" value="URACIL-DNA GLYCOSYLASE SUPERFAMILY PROTEIN"/>
    <property type="match status" value="1"/>
</dbReference>
<evidence type="ECO:0000259" key="1">
    <source>
        <dbReference type="SMART" id="SM00986"/>
    </source>
</evidence>
<sequence length="221" mass="24996">MEEKQKLIDEVLACTICDDLPLGPKPILQFHPDAKILIAGQAPGQVTHAKGRPFDDASGVRLRQWLGVDEETFYNPQQFAILPMGFCYPGKGKSGDLPPRPICAKTWQNKLLAQLKQLELVVVIGQYALQWHLGIKKSQTITPVVKGWQKFQNREYDQLIDVKVDKSDKQLLMCSVSYFPLPHPSPRNNIWLKKNPWFEAELLPDLQKKISEGLGLDNSLA</sequence>
<dbReference type="PANTHER" id="PTHR42160:SF1">
    <property type="entry name" value="URACIL-DNA GLYCOSYLASE SUPERFAMILY PROTEIN"/>
    <property type="match status" value="1"/>
</dbReference>
<dbReference type="EMBL" id="BAAAFM010000003">
    <property type="protein sequence ID" value="GAA0208823.1"/>
    <property type="molecule type" value="Genomic_DNA"/>
</dbReference>
<dbReference type="InterPro" id="IPR036895">
    <property type="entry name" value="Uracil-DNA_glycosylase-like_sf"/>
</dbReference>
<dbReference type="SUPFAM" id="SSF52141">
    <property type="entry name" value="Uracil-DNA glycosylase-like"/>
    <property type="match status" value="1"/>
</dbReference>
<dbReference type="CDD" id="cd10033">
    <property type="entry name" value="UDG_like"/>
    <property type="match status" value="1"/>
</dbReference>
<dbReference type="RefSeq" id="WP_343988882.1">
    <property type="nucleotide sequence ID" value="NZ_BAAAFM010000003.1"/>
</dbReference>
<keyword evidence="3" id="KW-1185">Reference proteome</keyword>
<comment type="caution">
    <text evidence="2">The sequence shown here is derived from an EMBL/GenBank/DDBJ whole genome shotgun (WGS) entry which is preliminary data.</text>
</comment>
<dbReference type="InterPro" id="IPR005122">
    <property type="entry name" value="Uracil-DNA_glycosylase-like"/>
</dbReference>
<gene>
    <name evidence="2" type="ORF">GCM10009123_15350</name>
</gene>
<dbReference type="SMART" id="SM00987">
    <property type="entry name" value="UreE_C"/>
    <property type="match status" value="1"/>
</dbReference>
<protein>
    <submittedName>
        <fullName evidence="2">Uracil-DNA glycosylase family protein</fullName>
    </submittedName>
</protein>